<reference evidence="1 2" key="1">
    <citation type="journal article" date="2015" name="Nature">
        <title>rRNA introns, odd ribosomes, and small enigmatic genomes across a large radiation of phyla.</title>
        <authorList>
            <person name="Brown C.T."/>
            <person name="Hug L.A."/>
            <person name="Thomas B.C."/>
            <person name="Sharon I."/>
            <person name="Castelle C.J."/>
            <person name="Singh A."/>
            <person name="Wilkins M.J."/>
            <person name="Williams K.H."/>
            <person name="Banfield J.F."/>
        </authorList>
    </citation>
    <scope>NUCLEOTIDE SEQUENCE [LARGE SCALE GENOMIC DNA]</scope>
</reference>
<comment type="caution">
    <text evidence="1">The sequence shown here is derived from an EMBL/GenBank/DDBJ whole genome shotgun (WGS) entry which is preliminary data.</text>
</comment>
<evidence type="ECO:0000313" key="1">
    <source>
        <dbReference type="EMBL" id="KKS04833.1"/>
    </source>
</evidence>
<evidence type="ECO:0000313" key="2">
    <source>
        <dbReference type="Proteomes" id="UP000034236"/>
    </source>
</evidence>
<dbReference type="Proteomes" id="UP000034236">
    <property type="component" value="Unassembled WGS sequence"/>
</dbReference>
<gene>
    <name evidence="1" type="ORF">UU58_C0003G0031</name>
</gene>
<name>A0A0G0YWM0_9BACT</name>
<sequence length="75" mass="8863">MRYNSFMDEGLRKKEKATDMELALFLIKHINDPCEDLEGNNIRDFYIREAKKALPTIQDAEAKRLLEEIIQEYSV</sequence>
<protein>
    <submittedName>
        <fullName evidence="1">Uncharacterized protein</fullName>
    </submittedName>
</protein>
<accession>A0A0G0YWM0</accession>
<dbReference type="AlphaFoldDB" id="A0A0G0YWM0"/>
<dbReference type="EMBL" id="LCBE01000003">
    <property type="protein sequence ID" value="KKS04833.1"/>
    <property type="molecule type" value="Genomic_DNA"/>
</dbReference>
<organism evidence="1 2">
    <name type="scientific">Candidatus Nomurabacteria bacterium GW2011_GWA2_41_25</name>
    <dbReference type="NCBI Taxonomy" id="1618736"/>
    <lineage>
        <taxon>Bacteria</taxon>
        <taxon>Candidatus Nomuraibacteriota</taxon>
    </lineage>
</organism>
<proteinExistence type="predicted"/>